<feature type="transmembrane region" description="Helical" evidence="1">
    <location>
        <begin position="87"/>
        <end position="108"/>
    </location>
</feature>
<dbReference type="InterPro" id="IPR007404">
    <property type="entry name" value="YdjM-like"/>
</dbReference>
<dbReference type="AlphaFoldDB" id="A0A847U3T3"/>
<evidence type="ECO:0000313" key="3">
    <source>
        <dbReference type="Proteomes" id="UP000608662"/>
    </source>
</evidence>
<feature type="transmembrane region" description="Helical" evidence="1">
    <location>
        <begin position="128"/>
        <end position="148"/>
    </location>
</feature>
<comment type="caution">
    <text evidence="2">The sequence shown here is derived from an EMBL/GenBank/DDBJ whole genome shotgun (WGS) entry which is preliminary data.</text>
</comment>
<dbReference type="Pfam" id="PF04307">
    <property type="entry name" value="YdjM"/>
    <property type="match status" value="1"/>
</dbReference>
<keyword evidence="2" id="KW-0378">Hydrolase</keyword>
<feature type="transmembrane region" description="Helical" evidence="1">
    <location>
        <begin position="59"/>
        <end position="80"/>
    </location>
</feature>
<proteinExistence type="predicted"/>
<keyword evidence="1" id="KW-0812">Transmembrane</keyword>
<protein>
    <submittedName>
        <fullName evidence="2">Hydrolase</fullName>
    </submittedName>
</protein>
<dbReference type="RefSeq" id="WP_170094043.1">
    <property type="nucleotide sequence ID" value="NZ_WOYG01000001.1"/>
</dbReference>
<accession>A0A847U3T3</accession>
<sequence length="183" mass="19091">MWPWEHLACGYVALSVLSRLLDGDRPTGPQTVAVAVGTQFPDLVDKPLGWGTTLLPSGISLAHSLLVAVPLSAAVVAVARATGHGRVGWAFAIGYLAHLPGDVVYPMALGGPPRLAFLLWPLTETVASAPVSITGHVWDLLAQFVALLATPAGRVYVVLELLLVGGAIVAWVLDGTPILPDAR</sequence>
<dbReference type="GO" id="GO:0016787">
    <property type="term" value="F:hydrolase activity"/>
    <property type="evidence" value="ECO:0007669"/>
    <property type="project" value="UniProtKB-KW"/>
</dbReference>
<dbReference type="Proteomes" id="UP000608662">
    <property type="component" value="Unassembled WGS sequence"/>
</dbReference>
<keyword evidence="1" id="KW-1133">Transmembrane helix</keyword>
<organism evidence="2 3">
    <name type="scientific">Halomicrobium mukohataei</name>
    <dbReference type="NCBI Taxonomy" id="57705"/>
    <lineage>
        <taxon>Archaea</taxon>
        <taxon>Methanobacteriati</taxon>
        <taxon>Methanobacteriota</taxon>
        <taxon>Stenosarchaea group</taxon>
        <taxon>Halobacteria</taxon>
        <taxon>Halobacteriales</taxon>
        <taxon>Haloarculaceae</taxon>
        <taxon>Halomicrobium</taxon>
    </lineage>
</organism>
<reference evidence="2" key="1">
    <citation type="submission" date="2019-12" db="EMBL/GenBank/DDBJ databases">
        <title>Whole-genome sequence of Halomicrobium mukohataei pws1.</title>
        <authorList>
            <person name="Verma D.K."/>
            <person name="Gopal K."/>
            <person name="Prasad E.S."/>
        </authorList>
    </citation>
    <scope>NUCLEOTIDE SEQUENCE</scope>
    <source>
        <strain evidence="2">Pws1</strain>
    </source>
</reference>
<dbReference type="OrthoDB" id="200338at2157"/>
<gene>
    <name evidence="2" type="ORF">GOC74_10370</name>
</gene>
<evidence type="ECO:0000313" key="2">
    <source>
        <dbReference type="EMBL" id="NLV10333.1"/>
    </source>
</evidence>
<feature type="transmembrane region" description="Helical" evidence="1">
    <location>
        <begin position="155"/>
        <end position="173"/>
    </location>
</feature>
<name>A0A847U3T3_9EURY</name>
<dbReference type="EMBL" id="WOYG01000001">
    <property type="protein sequence ID" value="NLV10333.1"/>
    <property type="molecule type" value="Genomic_DNA"/>
</dbReference>
<evidence type="ECO:0000256" key="1">
    <source>
        <dbReference type="SAM" id="Phobius"/>
    </source>
</evidence>
<keyword evidence="1" id="KW-0472">Membrane</keyword>